<comment type="similarity">
    <text evidence="2">Belongs to the GSP N family.</text>
</comment>
<gene>
    <name evidence="12" type="primary">gspN</name>
    <name evidence="12" type="ORF">AACH11_01620</name>
</gene>
<proteinExistence type="inferred from homology"/>
<keyword evidence="6" id="KW-0997">Cell inner membrane</keyword>
<keyword evidence="13" id="KW-1185">Reference proteome</keyword>
<evidence type="ECO:0000313" key="13">
    <source>
        <dbReference type="Proteomes" id="UP001368500"/>
    </source>
</evidence>
<reference evidence="12 13" key="1">
    <citation type="submission" date="2024-04" db="EMBL/GenBank/DDBJ databases">
        <title>Novel species of the genus Ideonella isolated from streams.</title>
        <authorList>
            <person name="Lu H."/>
        </authorList>
    </citation>
    <scope>NUCLEOTIDE SEQUENCE [LARGE SCALE GENOMIC DNA]</scope>
    <source>
        <strain evidence="12 13">BYS139W</strain>
    </source>
</reference>
<dbReference type="RefSeq" id="WP_341372443.1">
    <property type="nucleotide sequence ID" value="NZ_JBBUTF010000002.1"/>
</dbReference>
<evidence type="ECO:0000256" key="5">
    <source>
        <dbReference type="ARBA" id="ARBA00022475"/>
    </source>
</evidence>
<dbReference type="InterPro" id="IPR022792">
    <property type="entry name" value="T2SS_protein-GspN"/>
</dbReference>
<evidence type="ECO:0000256" key="1">
    <source>
        <dbReference type="ARBA" id="ARBA00004533"/>
    </source>
</evidence>
<keyword evidence="7 11" id="KW-0812">Transmembrane</keyword>
<evidence type="ECO:0000256" key="4">
    <source>
        <dbReference type="ARBA" id="ARBA00022448"/>
    </source>
</evidence>
<keyword evidence="4" id="KW-0813">Transport</keyword>
<accession>A0ABU9B4I7</accession>
<comment type="subcellular location">
    <subcellularLocation>
        <location evidence="1">Cell inner membrane</location>
    </subcellularLocation>
</comment>
<keyword evidence="5" id="KW-1003">Cell membrane</keyword>
<dbReference type="Proteomes" id="UP001368500">
    <property type="component" value="Unassembled WGS sequence"/>
</dbReference>
<organism evidence="12 13">
    <name type="scientific">Pseudaquabacterium rugosum</name>
    <dbReference type="NCBI Taxonomy" id="2984194"/>
    <lineage>
        <taxon>Bacteria</taxon>
        <taxon>Pseudomonadati</taxon>
        <taxon>Pseudomonadota</taxon>
        <taxon>Betaproteobacteria</taxon>
        <taxon>Burkholderiales</taxon>
        <taxon>Sphaerotilaceae</taxon>
        <taxon>Pseudaquabacterium</taxon>
    </lineage>
</organism>
<protein>
    <recommendedName>
        <fullName evidence="3">Type II secretion system protein N</fullName>
    </recommendedName>
    <alternativeName>
        <fullName evidence="10">General secretion pathway protein N</fullName>
    </alternativeName>
</protein>
<evidence type="ECO:0000256" key="9">
    <source>
        <dbReference type="ARBA" id="ARBA00023136"/>
    </source>
</evidence>
<sequence length="286" mass="29805">MGRPRYVHSVLSTLELAVAQHRTGRRWMLAGLLVGGLGGVLAGLPASWIAGQLAQASGGRLLLAEARGTVWNGDAVLVLTGGSGSRDAAALPGRLHWTLRPDWQGLRLALRQDCCTPGELPLRLSPGWGGASLTIETRGTAPTPLGTWPVAALGGLGAPFNTLGLDGQLGLSAQDVRLQWVQGRLRIEGRLLAELRETRARAALLPTLGNYQFTLQGAPGGGDTALLQVRTLGDAPLRVEADGQWSGGRLRLRGQASPAAGQESALANLLSLIGRRQGSSALISIG</sequence>
<keyword evidence="9 11" id="KW-0472">Membrane</keyword>
<keyword evidence="8" id="KW-0653">Protein transport</keyword>
<dbReference type="Pfam" id="PF01203">
    <property type="entry name" value="T2SSN"/>
    <property type="match status" value="1"/>
</dbReference>
<evidence type="ECO:0000256" key="10">
    <source>
        <dbReference type="ARBA" id="ARBA00030772"/>
    </source>
</evidence>
<evidence type="ECO:0000256" key="7">
    <source>
        <dbReference type="ARBA" id="ARBA00022692"/>
    </source>
</evidence>
<evidence type="ECO:0000256" key="2">
    <source>
        <dbReference type="ARBA" id="ARBA00007208"/>
    </source>
</evidence>
<keyword evidence="11" id="KW-1133">Transmembrane helix</keyword>
<evidence type="ECO:0000256" key="3">
    <source>
        <dbReference type="ARBA" id="ARBA00021563"/>
    </source>
</evidence>
<feature type="transmembrane region" description="Helical" evidence="11">
    <location>
        <begin position="27"/>
        <end position="50"/>
    </location>
</feature>
<evidence type="ECO:0000256" key="6">
    <source>
        <dbReference type="ARBA" id="ARBA00022519"/>
    </source>
</evidence>
<dbReference type="EMBL" id="JBBUTF010000002">
    <property type="protein sequence ID" value="MEK8024664.1"/>
    <property type="molecule type" value="Genomic_DNA"/>
</dbReference>
<comment type="caution">
    <text evidence="12">The sequence shown here is derived from an EMBL/GenBank/DDBJ whole genome shotgun (WGS) entry which is preliminary data.</text>
</comment>
<evidence type="ECO:0000256" key="11">
    <source>
        <dbReference type="SAM" id="Phobius"/>
    </source>
</evidence>
<evidence type="ECO:0000313" key="12">
    <source>
        <dbReference type="EMBL" id="MEK8024664.1"/>
    </source>
</evidence>
<evidence type="ECO:0000256" key="8">
    <source>
        <dbReference type="ARBA" id="ARBA00022927"/>
    </source>
</evidence>
<name>A0ABU9B4I7_9BURK</name>